<protein>
    <submittedName>
        <fullName evidence="1">Uncharacterized protein</fullName>
    </submittedName>
</protein>
<dbReference type="CDD" id="cd06587">
    <property type="entry name" value="VOC"/>
    <property type="match status" value="1"/>
</dbReference>
<dbReference type="eggNOG" id="COG0346">
    <property type="taxonomic scope" value="Bacteria"/>
</dbReference>
<dbReference type="HOGENOM" id="CLU_1905879_0_0_4"/>
<dbReference type="STRING" id="391735.Veis_3421"/>
<dbReference type="Gene3D" id="3.10.180.10">
    <property type="entry name" value="2,3-Dihydroxybiphenyl 1,2-Dioxygenase, domain 1"/>
    <property type="match status" value="1"/>
</dbReference>
<organism evidence="1 2">
    <name type="scientific">Verminephrobacter eiseniae (strain EF01-2)</name>
    <dbReference type="NCBI Taxonomy" id="391735"/>
    <lineage>
        <taxon>Bacteria</taxon>
        <taxon>Pseudomonadati</taxon>
        <taxon>Pseudomonadota</taxon>
        <taxon>Betaproteobacteria</taxon>
        <taxon>Burkholderiales</taxon>
        <taxon>Comamonadaceae</taxon>
        <taxon>Verminephrobacter</taxon>
    </lineage>
</organism>
<dbReference type="SUPFAM" id="SSF54593">
    <property type="entry name" value="Glyoxalase/Bleomycin resistance protein/Dihydroxybiphenyl dioxygenase"/>
    <property type="match status" value="1"/>
</dbReference>
<reference evidence="2" key="1">
    <citation type="submission" date="2006-12" db="EMBL/GenBank/DDBJ databases">
        <title>Complete sequence of chromosome 1 of Verminephrobacter eiseniae EF01-2.</title>
        <authorList>
            <person name="Copeland A."/>
            <person name="Lucas S."/>
            <person name="Lapidus A."/>
            <person name="Barry K."/>
            <person name="Detter J.C."/>
            <person name="Glavina del Rio T."/>
            <person name="Dalin E."/>
            <person name="Tice H."/>
            <person name="Pitluck S."/>
            <person name="Chertkov O."/>
            <person name="Brettin T."/>
            <person name="Bruce D."/>
            <person name="Han C."/>
            <person name="Tapia R."/>
            <person name="Gilna P."/>
            <person name="Schmutz J."/>
            <person name="Larimer F."/>
            <person name="Land M."/>
            <person name="Hauser L."/>
            <person name="Kyrpides N."/>
            <person name="Kim E."/>
            <person name="Stahl D."/>
            <person name="Richardson P."/>
        </authorList>
    </citation>
    <scope>NUCLEOTIDE SEQUENCE [LARGE SCALE GENOMIC DNA]</scope>
    <source>
        <strain evidence="2">EF01-2</strain>
    </source>
</reference>
<evidence type="ECO:0000313" key="1">
    <source>
        <dbReference type="EMBL" id="ABM59142.1"/>
    </source>
</evidence>
<accession>A1WND5</accession>
<sequence length="133" mass="14674">MTPAAVPHFVPIHGVRHFAWRCRDSEEDSEETRRFHEDLPGLPLVHRMEGGHVPGTGEYGPGMHLFFQMRGGSHIALFGLGDGAAALPSPNTPAWVNRIALRVDSALAELRAAKARWVEQRTADAMAAWMRAL</sequence>
<dbReference type="AlphaFoldDB" id="A1WND5"/>
<dbReference type="EMBL" id="CP000542">
    <property type="protein sequence ID" value="ABM59142.1"/>
    <property type="molecule type" value="Genomic_DNA"/>
</dbReference>
<dbReference type="Proteomes" id="UP000000374">
    <property type="component" value="Chromosome"/>
</dbReference>
<dbReference type="KEGG" id="vei:Veis_3421"/>
<name>A1WND5_VEREI</name>
<evidence type="ECO:0000313" key="2">
    <source>
        <dbReference type="Proteomes" id="UP000000374"/>
    </source>
</evidence>
<proteinExistence type="predicted"/>
<keyword evidence="2" id="KW-1185">Reference proteome</keyword>
<dbReference type="InterPro" id="IPR029068">
    <property type="entry name" value="Glyas_Bleomycin-R_OHBP_Dase"/>
</dbReference>
<gene>
    <name evidence="1" type="ordered locus">Veis_3421</name>
</gene>